<dbReference type="Proteomes" id="UP000663880">
    <property type="component" value="Unassembled WGS sequence"/>
</dbReference>
<evidence type="ECO:0000313" key="3">
    <source>
        <dbReference type="Proteomes" id="UP000663880"/>
    </source>
</evidence>
<organism evidence="2 3">
    <name type="scientific">Pieris macdunnoughi</name>
    <dbReference type="NCBI Taxonomy" id="345717"/>
    <lineage>
        <taxon>Eukaryota</taxon>
        <taxon>Metazoa</taxon>
        <taxon>Ecdysozoa</taxon>
        <taxon>Arthropoda</taxon>
        <taxon>Hexapoda</taxon>
        <taxon>Insecta</taxon>
        <taxon>Pterygota</taxon>
        <taxon>Neoptera</taxon>
        <taxon>Endopterygota</taxon>
        <taxon>Lepidoptera</taxon>
        <taxon>Glossata</taxon>
        <taxon>Ditrysia</taxon>
        <taxon>Papilionoidea</taxon>
        <taxon>Pieridae</taxon>
        <taxon>Pierinae</taxon>
        <taxon>Pieris</taxon>
    </lineage>
</organism>
<dbReference type="AlphaFoldDB" id="A0A821X0F1"/>
<name>A0A821X0F1_9NEOP</name>
<feature type="chain" id="PRO_5032696364" description="Insect cytokine uENF2" evidence="1">
    <location>
        <begin position="18"/>
        <end position="67"/>
    </location>
</feature>
<gene>
    <name evidence="2" type="ORF">PMACD_LOCUS14354</name>
</gene>
<feature type="signal peptide" evidence="1">
    <location>
        <begin position="1"/>
        <end position="17"/>
    </location>
</feature>
<protein>
    <recommendedName>
        <fullName evidence="4">Insect cytokine uENF2</fullName>
    </recommendedName>
</protein>
<comment type="caution">
    <text evidence="2">The sequence shown here is derived from an EMBL/GenBank/DDBJ whole genome shotgun (WGS) entry which is preliminary data.</text>
</comment>
<accession>A0A821X0F1</accession>
<dbReference type="OrthoDB" id="6923722at2759"/>
<evidence type="ECO:0008006" key="4">
    <source>
        <dbReference type="Google" id="ProtNLM"/>
    </source>
</evidence>
<dbReference type="EMBL" id="CAJOBZ010000064">
    <property type="protein sequence ID" value="CAF4936973.1"/>
    <property type="molecule type" value="Genomic_DNA"/>
</dbReference>
<evidence type="ECO:0000313" key="2">
    <source>
        <dbReference type="EMBL" id="CAF4936973.1"/>
    </source>
</evidence>
<keyword evidence="3" id="KW-1185">Reference proteome</keyword>
<keyword evidence="1" id="KW-0732">Signal</keyword>
<proteinExistence type="predicted"/>
<sequence length="67" mass="7489">MDVKFVFVLVILCTAEAGVVFNFHERVRQASSTTENSVDASQIIRVPNLACADGYRRDDLGNCRQQL</sequence>
<evidence type="ECO:0000256" key="1">
    <source>
        <dbReference type="SAM" id="SignalP"/>
    </source>
</evidence>
<reference evidence="2" key="1">
    <citation type="submission" date="2021-02" db="EMBL/GenBank/DDBJ databases">
        <authorList>
            <person name="Steward A R."/>
        </authorList>
    </citation>
    <scope>NUCLEOTIDE SEQUENCE</scope>
</reference>